<dbReference type="InterPro" id="IPR032675">
    <property type="entry name" value="LRR_dom_sf"/>
</dbReference>
<feature type="coiled-coil region" evidence="1">
    <location>
        <begin position="40"/>
        <end position="67"/>
    </location>
</feature>
<comment type="caution">
    <text evidence="2">The sequence shown here is derived from an EMBL/GenBank/DDBJ whole genome shotgun (WGS) entry which is preliminary data.</text>
</comment>
<proteinExistence type="predicted"/>
<keyword evidence="1" id="KW-0175">Coiled coil</keyword>
<evidence type="ECO:0000313" key="2">
    <source>
        <dbReference type="EMBL" id="KAF6756942.1"/>
    </source>
</evidence>
<dbReference type="EMBL" id="JACGCI010000024">
    <property type="protein sequence ID" value="KAF6756942.1"/>
    <property type="molecule type" value="Genomic_DNA"/>
</dbReference>
<reference evidence="2 3" key="1">
    <citation type="submission" date="2020-07" db="EMBL/GenBank/DDBJ databases">
        <title>Comparative genomics of pyrophilous fungi reveals a link between fire events and developmental genes.</title>
        <authorList>
            <consortium name="DOE Joint Genome Institute"/>
            <person name="Steindorff A.S."/>
            <person name="Carver A."/>
            <person name="Calhoun S."/>
            <person name="Stillman K."/>
            <person name="Liu H."/>
            <person name="Lipzen A."/>
            <person name="Pangilinan J."/>
            <person name="Labutti K."/>
            <person name="Bruns T.D."/>
            <person name="Grigoriev I.V."/>
        </authorList>
    </citation>
    <scope>NUCLEOTIDE SEQUENCE [LARGE SCALE GENOMIC DNA]</scope>
    <source>
        <strain evidence="2 3">CBS 144469</strain>
    </source>
</reference>
<evidence type="ECO:0000313" key="3">
    <source>
        <dbReference type="Proteomes" id="UP000521943"/>
    </source>
</evidence>
<dbReference type="OrthoDB" id="3365698at2759"/>
<evidence type="ECO:0008006" key="4">
    <source>
        <dbReference type="Google" id="ProtNLM"/>
    </source>
</evidence>
<keyword evidence="3" id="KW-1185">Reference proteome</keyword>
<sequence>MPDDRSNISPFHQWLGTNSILSGQDLVHLDSYLTNQLSTLTALDAEIDSLTQKRRELSESIDAHKRLRSPIRRLPKELLLEIFIFCLPGRHQPILDESEAPLLLTRICKSWRILAMGAPALWSSLHLAIPRGSEPFVQFQLDRCSRWATCAKRRPMTLSIWAGPPTKPSDFHPVVSVALKKIALKARTLALTMPIEVLSWICLPTQPSEWDVLERVTVNDIAIRRNLSDEFPSQMVLDLPLWRAPRLGEVNWRAIEANFLSLPLNFAGIEKISVWADSFEPSAAEARAILQACPNLRSLQLSLSEMDTQPVQEFVGRSTKLTPCPIPGSPLLMSHLTTLDIMDTYLKPSFKPTVFLRDLQLPALSTLKYSLGTLDEAANVEDPDEETLLAPIPQLEDHPFVLFIRAQRHEILLQRWMVTVGTLPHAGFMECLSLLPHLQLLEVNTGVTEKDPLESIILDDEFLKALSPRPQEIPEGSTGTDSAPSPTGFCPKLRGLSVGKSGFTLEGLENFVAARYERSLQTQAPGSPQYSSISRLEVILDESPPDFVARDERGATCALEEMFLFDGAILNLEFRQEVQSAYPPAFNWSSEYYYPTAGLAYDNDDEWE</sequence>
<name>A0A8H6I2X6_9AGAR</name>
<accession>A0A8H6I2X6</accession>
<evidence type="ECO:0000256" key="1">
    <source>
        <dbReference type="SAM" id="Coils"/>
    </source>
</evidence>
<protein>
    <recommendedName>
        <fullName evidence="4">F-box domain-containing protein</fullName>
    </recommendedName>
</protein>
<dbReference type="AlphaFoldDB" id="A0A8H6I2X6"/>
<organism evidence="2 3">
    <name type="scientific">Ephemerocybe angulata</name>
    <dbReference type="NCBI Taxonomy" id="980116"/>
    <lineage>
        <taxon>Eukaryota</taxon>
        <taxon>Fungi</taxon>
        <taxon>Dikarya</taxon>
        <taxon>Basidiomycota</taxon>
        <taxon>Agaricomycotina</taxon>
        <taxon>Agaricomycetes</taxon>
        <taxon>Agaricomycetidae</taxon>
        <taxon>Agaricales</taxon>
        <taxon>Agaricineae</taxon>
        <taxon>Psathyrellaceae</taxon>
        <taxon>Ephemerocybe</taxon>
    </lineage>
</organism>
<dbReference type="Proteomes" id="UP000521943">
    <property type="component" value="Unassembled WGS sequence"/>
</dbReference>
<dbReference type="Gene3D" id="1.20.1280.50">
    <property type="match status" value="1"/>
</dbReference>
<dbReference type="Gene3D" id="3.80.10.10">
    <property type="entry name" value="Ribonuclease Inhibitor"/>
    <property type="match status" value="1"/>
</dbReference>
<gene>
    <name evidence="2" type="ORF">DFP72DRAFT_892788</name>
</gene>